<proteinExistence type="predicted"/>
<name>A0A6A4F6Q9_9STRA</name>
<keyword evidence="2" id="KW-1185">Reference proteome</keyword>
<gene>
    <name evidence="1" type="ORF">PR003_g13417</name>
</gene>
<sequence>MRWSAPHKLLKKRHSRLQRQLTSHKWRMRNTSNNSAGVPPEITGDPPVRWEGALRWTGIRFSGLESKVRPSSAERYYNKQVDSWWTQYPLAAVRHGEDARHVQEKHRARSSHEAVHGAKGRQEVLARPRHELPSDVIMAALSQELTESAEVSGDMQQGTLLDFHKRLARLNYDAVELLAKELSSGIYLTDHKRVNCLTCAEGKPANN</sequence>
<evidence type="ECO:0000313" key="2">
    <source>
        <dbReference type="Proteomes" id="UP000434957"/>
    </source>
</evidence>
<organism evidence="1 2">
    <name type="scientific">Phytophthora rubi</name>
    <dbReference type="NCBI Taxonomy" id="129364"/>
    <lineage>
        <taxon>Eukaryota</taxon>
        <taxon>Sar</taxon>
        <taxon>Stramenopiles</taxon>
        <taxon>Oomycota</taxon>
        <taxon>Peronosporomycetes</taxon>
        <taxon>Peronosporales</taxon>
        <taxon>Peronosporaceae</taxon>
        <taxon>Phytophthora</taxon>
    </lineage>
</organism>
<reference evidence="1 2" key="1">
    <citation type="submission" date="2018-08" db="EMBL/GenBank/DDBJ databases">
        <title>Genomic investigation of the strawberry pathogen Phytophthora fragariae indicates pathogenicity is determined by transcriptional variation in three key races.</title>
        <authorList>
            <person name="Adams T.M."/>
            <person name="Armitage A.D."/>
            <person name="Sobczyk M.K."/>
            <person name="Bates H.J."/>
            <person name="Dunwell J.M."/>
            <person name="Nellist C.F."/>
            <person name="Harrison R.J."/>
        </authorList>
    </citation>
    <scope>NUCLEOTIDE SEQUENCE [LARGE SCALE GENOMIC DNA]</scope>
    <source>
        <strain evidence="1 2">SCRP333</strain>
    </source>
</reference>
<accession>A0A6A4F6Q9</accession>
<dbReference type="AlphaFoldDB" id="A0A6A4F6Q9"/>
<dbReference type="EMBL" id="QXFT01000847">
    <property type="protein sequence ID" value="KAE9334656.1"/>
    <property type="molecule type" value="Genomic_DNA"/>
</dbReference>
<comment type="caution">
    <text evidence="1">The sequence shown here is derived from an EMBL/GenBank/DDBJ whole genome shotgun (WGS) entry which is preliminary data.</text>
</comment>
<evidence type="ECO:0000313" key="1">
    <source>
        <dbReference type="EMBL" id="KAE9334656.1"/>
    </source>
</evidence>
<protein>
    <submittedName>
        <fullName evidence="1">Uncharacterized protein</fullName>
    </submittedName>
</protein>
<dbReference type="Proteomes" id="UP000434957">
    <property type="component" value="Unassembled WGS sequence"/>
</dbReference>